<dbReference type="NCBIfam" id="TIGR00247">
    <property type="entry name" value="endolytic transglycosylase MltG"/>
    <property type="match status" value="1"/>
</dbReference>
<dbReference type="PANTHER" id="PTHR30518">
    <property type="entry name" value="ENDOLYTIC MUREIN TRANSGLYCOSYLASE"/>
    <property type="match status" value="1"/>
</dbReference>
<keyword evidence="6 7" id="KW-0961">Cell wall biogenesis/degradation</keyword>
<name>A0A7W7Y4X8_9BACT</name>
<dbReference type="PANTHER" id="PTHR30518:SF2">
    <property type="entry name" value="ENDOLYTIC MUREIN TRANSGLYCOSYLASE"/>
    <property type="match status" value="1"/>
</dbReference>
<dbReference type="GO" id="GO:0071555">
    <property type="term" value="P:cell wall organization"/>
    <property type="evidence" value="ECO:0007669"/>
    <property type="project" value="UniProtKB-KW"/>
</dbReference>
<dbReference type="HAMAP" id="MF_02065">
    <property type="entry name" value="MltG"/>
    <property type="match status" value="1"/>
</dbReference>
<dbReference type="AlphaFoldDB" id="A0A7W7Y4X8"/>
<proteinExistence type="inferred from homology"/>
<reference evidence="8 9" key="1">
    <citation type="submission" date="2020-08" db="EMBL/GenBank/DDBJ databases">
        <title>Genomic Encyclopedia of Type Strains, Phase IV (KMG-IV): sequencing the most valuable type-strain genomes for metagenomic binning, comparative biology and taxonomic classification.</title>
        <authorList>
            <person name="Goeker M."/>
        </authorList>
    </citation>
    <scope>NUCLEOTIDE SEQUENCE [LARGE SCALE GENOMIC DNA]</scope>
    <source>
        <strain evidence="8 9">DSM 22071</strain>
    </source>
</reference>
<dbReference type="GO" id="GO:0009252">
    <property type="term" value="P:peptidoglycan biosynthetic process"/>
    <property type="evidence" value="ECO:0007669"/>
    <property type="project" value="UniProtKB-UniRule"/>
</dbReference>
<sequence length="326" mass="37112">MRTFFLVVIALTIIGSVAGYMGFQHLIHAPHSSSEHTLIEIPQGTSVRAIAQMLHDEELIPHPLLFVIYQRLQGNVLKSGEYLIPPHSSLVTQTSIITAGVPYQRRFTISEGSTFRDIVQRVEQNPLLDAQRFQQLVEKKVEDSNIVSTPEGLLFPETYSYSRSSAEQQLVRAMSNRTYQVLQRYQRPGWSPGDILILASIIEKEAGNIEEMPLISSVFHNRLQRNMRLQADPTVWYGLSDDQKPTDRLRRRHLDTDTPYNTYTRHGLPPTPICSPSEAAIASAANPAQSNYLYFVASPEHRGHVFSKTLTEHNYHVQRYWDAMSQ</sequence>
<comment type="catalytic activity">
    <reaction evidence="7">
        <text>a peptidoglycan chain = a peptidoglycan chain with N-acetyl-1,6-anhydromuramyl-[peptide] at the reducing end + a peptidoglycan chain with N-acetylglucosamine at the non-reducing end.</text>
        <dbReference type="EC" id="4.2.2.29"/>
    </reaction>
</comment>
<keyword evidence="4 7" id="KW-0472">Membrane</keyword>
<accession>A0A7W7Y4X8</accession>
<evidence type="ECO:0000256" key="5">
    <source>
        <dbReference type="ARBA" id="ARBA00023239"/>
    </source>
</evidence>
<protein>
    <recommendedName>
        <fullName evidence="7">Endolytic murein transglycosylase</fullName>
        <ecNumber evidence="7">4.2.2.29</ecNumber>
    </recommendedName>
    <alternativeName>
        <fullName evidence="7">Peptidoglycan lytic transglycosylase</fullName>
    </alternativeName>
    <alternativeName>
        <fullName evidence="7">Peptidoglycan polymerization terminase</fullName>
    </alternativeName>
</protein>
<comment type="similarity">
    <text evidence="7">Belongs to the transglycosylase MltG family.</text>
</comment>
<keyword evidence="5 7" id="KW-0456">Lyase</keyword>
<dbReference type="EC" id="4.2.2.29" evidence="7"/>
<evidence type="ECO:0000313" key="8">
    <source>
        <dbReference type="EMBL" id="MBB5022084.1"/>
    </source>
</evidence>
<evidence type="ECO:0000256" key="7">
    <source>
        <dbReference type="HAMAP-Rule" id="MF_02065"/>
    </source>
</evidence>
<dbReference type="GO" id="GO:0005886">
    <property type="term" value="C:plasma membrane"/>
    <property type="evidence" value="ECO:0007669"/>
    <property type="project" value="UniProtKB-UniRule"/>
</dbReference>
<keyword evidence="3 7" id="KW-1133">Transmembrane helix</keyword>
<keyword evidence="2 7" id="KW-0812">Transmembrane</keyword>
<keyword evidence="9" id="KW-1185">Reference proteome</keyword>
<evidence type="ECO:0000256" key="1">
    <source>
        <dbReference type="ARBA" id="ARBA00022475"/>
    </source>
</evidence>
<dbReference type="Gene3D" id="3.30.1490.480">
    <property type="entry name" value="Endolytic murein transglycosylase"/>
    <property type="match status" value="1"/>
</dbReference>
<dbReference type="Pfam" id="PF02618">
    <property type="entry name" value="YceG"/>
    <property type="match status" value="1"/>
</dbReference>
<evidence type="ECO:0000256" key="4">
    <source>
        <dbReference type="ARBA" id="ARBA00023136"/>
    </source>
</evidence>
<dbReference type="Proteomes" id="UP000528322">
    <property type="component" value="Unassembled WGS sequence"/>
</dbReference>
<comment type="caution">
    <text evidence="8">The sequence shown here is derived from an EMBL/GenBank/DDBJ whole genome shotgun (WGS) entry which is preliminary data.</text>
</comment>
<dbReference type="CDD" id="cd08010">
    <property type="entry name" value="MltG_like"/>
    <property type="match status" value="1"/>
</dbReference>
<evidence type="ECO:0000256" key="2">
    <source>
        <dbReference type="ARBA" id="ARBA00022692"/>
    </source>
</evidence>
<dbReference type="EMBL" id="JACHID010000007">
    <property type="protein sequence ID" value="MBB5022084.1"/>
    <property type="molecule type" value="Genomic_DNA"/>
</dbReference>
<comment type="function">
    <text evidence="7">Functions as a peptidoglycan terminase that cleaves nascent peptidoglycan strands endolytically to terminate their elongation.</text>
</comment>
<evidence type="ECO:0000313" key="9">
    <source>
        <dbReference type="Proteomes" id="UP000528322"/>
    </source>
</evidence>
<keyword evidence="1 7" id="KW-1003">Cell membrane</keyword>
<evidence type="ECO:0000256" key="6">
    <source>
        <dbReference type="ARBA" id="ARBA00023316"/>
    </source>
</evidence>
<dbReference type="InterPro" id="IPR003770">
    <property type="entry name" value="MLTG-like"/>
</dbReference>
<dbReference type="Gene3D" id="3.30.160.60">
    <property type="entry name" value="Classic Zinc Finger"/>
    <property type="match status" value="1"/>
</dbReference>
<dbReference type="GO" id="GO:0008932">
    <property type="term" value="F:lytic endotransglycosylase activity"/>
    <property type="evidence" value="ECO:0007669"/>
    <property type="project" value="UniProtKB-UniRule"/>
</dbReference>
<feature type="site" description="Important for catalytic activity" evidence="7">
    <location>
        <position position="205"/>
    </location>
</feature>
<dbReference type="RefSeq" id="WP_183731940.1">
    <property type="nucleotide sequence ID" value="NZ_JACHID010000007.1"/>
</dbReference>
<gene>
    <name evidence="7" type="primary">mltG</name>
    <name evidence="8" type="ORF">HNR37_001401</name>
</gene>
<evidence type="ECO:0000256" key="3">
    <source>
        <dbReference type="ARBA" id="ARBA00022989"/>
    </source>
</evidence>
<organism evidence="8 9">
    <name type="scientific">Desulfurispira natronophila</name>
    <dbReference type="NCBI Taxonomy" id="682562"/>
    <lineage>
        <taxon>Bacteria</taxon>
        <taxon>Pseudomonadati</taxon>
        <taxon>Chrysiogenota</taxon>
        <taxon>Chrysiogenia</taxon>
        <taxon>Chrysiogenales</taxon>
        <taxon>Chrysiogenaceae</taxon>
        <taxon>Desulfurispira</taxon>
    </lineage>
</organism>